<organism evidence="1 2">
    <name type="scientific">Paenibacillus mesotrionivorans</name>
    <dbReference type="NCBI Taxonomy" id="3160968"/>
    <lineage>
        <taxon>Bacteria</taxon>
        <taxon>Bacillati</taxon>
        <taxon>Bacillota</taxon>
        <taxon>Bacilli</taxon>
        <taxon>Bacillales</taxon>
        <taxon>Paenibacillaceae</taxon>
        <taxon>Paenibacillus</taxon>
    </lineage>
</organism>
<accession>A0ACC7NSA9</accession>
<keyword evidence="2" id="KW-1185">Reference proteome</keyword>
<comment type="caution">
    <text evidence="1">The sequence shown here is derived from an EMBL/GenBank/DDBJ whole genome shotgun (WGS) entry which is preliminary data.</text>
</comment>
<dbReference type="Proteomes" id="UP001631969">
    <property type="component" value="Unassembled WGS sequence"/>
</dbReference>
<evidence type="ECO:0000313" key="1">
    <source>
        <dbReference type="EMBL" id="MFM9327543.1"/>
    </source>
</evidence>
<gene>
    <name evidence="1" type="ORF">ACI1P1_04430</name>
</gene>
<proteinExistence type="predicted"/>
<name>A0ACC7NSA9_9BACL</name>
<protein>
    <submittedName>
        <fullName evidence="1">MFS transporter</fullName>
    </submittedName>
</protein>
<sequence>MSVTSYKERRKPGQGQGQEAEAGYGEDTGREDSLDESGYVEHAVKAQKLENVAVADKTTEAHRLQAAGCAEETAKTDSLHPRVAGPIRNMPEADPVSRQGHTRRKTMMVQYVICLGAFLSNLSAGMFNIALVDIAGEFGVTLQSTQWVVTAYLLVISVCLPLMGRLGDLAGRTRIHNAGYFIFMLGALACVFSPSLGWLIPFRILQGLGASMYQATNMALIVSIFPENQRGRALGLMSTFVAAGSMVGPSLGGVLIQWFSWRTSFAMLAAVSAAAWMLAQRLIPREEPRRASRLDLTGAAMFAAALTGLVAALNLAGTSGFGSPPVVAAVAVFGLGLGLFIWWCLPSRWGSAAAPRRIREPFIPLGLFQNAGVNSGIFITIATYMAAFSAQLVLPVFLRQELGLSPAAAGLLLMAYPAALILSAPVFGRLSDKHGIMPILSAGLQLMAVTLLVLGFLSLSYPPALLAALIILLGISMGMITSPNNSLVMRETPREHLGVISSILALSRNLGMMFGTVAGGGLLAAGAAAASGNNAASAVAAAAGGSLRGYHAVFVLCAVLVATSLGVAALSQRQSRLKHQKRQEETLSS</sequence>
<reference evidence="1" key="1">
    <citation type="submission" date="2024-12" db="EMBL/GenBank/DDBJ databases">
        <authorList>
            <person name="Wu N."/>
        </authorList>
    </citation>
    <scope>NUCLEOTIDE SEQUENCE</scope>
    <source>
        <strain evidence="1">P15</strain>
    </source>
</reference>
<dbReference type="EMBL" id="JBJURJ010000002">
    <property type="protein sequence ID" value="MFM9327543.1"/>
    <property type="molecule type" value="Genomic_DNA"/>
</dbReference>
<evidence type="ECO:0000313" key="2">
    <source>
        <dbReference type="Proteomes" id="UP001631969"/>
    </source>
</evidence>